<dbReference type="PANTHER" id="PTHR21183:SF18">
    <property type="entry name" value="LARGE RIBOSOMAL SUBUNIT PROTEIN UL29M"/>
    <property type="match status" value="1"/>
</dbReference>
<keyword evidence="8" id="KW-1185">Reference proteome</keyword>
<keyword evidence="5" id="KW-0687">Ribonucleoprotein</keyword>
<organism evidence="7 8">
    <name type="scientific">Hevea brasiliensis</name>
    <name type="common">Para rubber tree</name>
    <name type="synonym">Siphonia brasiliensis</name>
    <dbReference type="NCBI Taxonomy" id="3981"/>
    <lineage>
        <taxon>Eukaryota</taxon>
        <taxon>Viridiplantae</taxon>
        <taxon>Streptophyta</taxon>
        <taxon>Embryophyta</taxon>
        <taxon>Tracheophyta</taxon>
        <taxon>Spermatophyta</taxon>
        <taxon>Magnoliopsida</taxon>
        <taxon>eudicotyledons</taxon>
        <taxon>Gunneridae</taxon>
        <taxon>Pentapetalae</taxon>
        <taxon>rosids</taxon>
        <taxon>fabids</taxon>
        <taxon>Malpighiales</taxon>
        <taxon>Euphorbiaceae</taxon>
        <taxon>Crotonoideae</taxon>
        <taxon>Micrandreae</taxon>
        <taxon>Hevea</taxon>
    </lineage>
</organism>
<dbReference type="EMBL" id="JAAGAX010000018">
    <property type="protein sequence ID" value="KAF2284457.1"/>
    <property type="molecule type" value="Genomic_DNA"/>
</dbReference>
<evidence type="ECO:0000256" key="4">
    <source>
        <dbReference type="ARBA" id="ARBA00023128"/>
    </source>
</evidence>
<reference evidence="7 8" key="1">
    <citation type="journal article" date="2020" name="Mol. Plant">
        <title>The Chromosome-Based Rubber Tree Genome Provides New Insights into Spurge Genome Evolution and Rubber Biosynthesis.</title>
        <authorList>
            <person name="Liu J."/>
            <person name="Shi C."/>
            <person name="Shi C.C."/>
            <person name="Li W."/>
            <person name="Zhang Q.J."/>
            <person name="Zhang Y."/>
            <person name="Li K."/>
            <person name="Lu H.F."/>
            <person name="Shi C."/>
            <person name="Zhu S.T."/>
            <person name="Xiao Z.Y."/>
            <person name="Nan H."/>
            <person name="Yue Y."/>
            <person name="Zhu X.G."/>
            <person name="Wu Y."/>
            <person name="Hong X.N."/>
            <person name="Fan G.Y."/>
            <person name="Tong Y."/>
            <person name="Zhang D."/>
            <person name="Mao C.L."/>
            <person name="Liu Y.L."/>
            <person name="Hao S.J."/>
            <person name="Liu W.Q."/>
            <person name="Lv M.Q."/>
            <person name="Zhang H.B."/>
            <person name="Liu Y."/>
            <person name="Hu-Tang G.R."/>
            <person name="Wang J.P."/>
            <person name="Wang J.H."/>
            <person name="Sun Y.H."/>
            <person name="Ni S.B."/>
            <person name="Chen W.B."/>
            <person name="Zhang X.C."/>
            <person name="Jiao Y.N."/>
            <person name="Eichler E.E."/>
            <person name="Li G.H."/>
            <person name="Liu X."/>
            <person name="Gao L.Z."/>
        </authorList>
    </citation>
    <scope>NUCLEOTIDE SEQUENCE [LARGE SCALE GENOMIC DNA]</scope>
    <source>
        <strain evidence="8">cv. GT1</strain>
        <tissue evidence="7">Leaf</tissue>
    </source>
</reference>
<dbReference type="GO" id="GO:0003735">
    <property type="term" value="F:structural constituent of ribosome"/>
    <property type="evidence" value="ECO:0007669"/>
    <property type="project" value="InterPro"/>
</dbReference>
<protein>
    <recommendedName>
        <fullName evidence="6">Large ribosomal subunit protein uL29m</fullName>
    </recommendedName>
</protein>
<dbReference type="Proteomes" id="UP000467840">
    <property type="component" value="Chromosome 12"/>
</dbReference>
<proteinExistence type="inferred from homology"/>
<dbReference type="PANTHER" id="PTHR21183">
    <property type="entry name" value="RIBOSOMAL PROTEIN L47, MITOCHONDRIAL-RELATED"/>
    <property type="match status" value="1"/>
</dbReference>
<dbReference type="AlphaFoldDB" id="A0A6A6K6Y6"/>
<comment type="similarity">
    <text evidence="2">Belongs to the universal ribosomal protein uL29 family.</text>
</comment>
<evidence type="ECO:0000256" key="3">
    <source>
        <dbReference type="ARBA" id="ARBA00022980"/>
    </source>
</evidence>
<evidence type="ECO:0000313" key="7">
    <source>
        <dbReference type="EMBL" id="KAF2284457.1"/>
    </source>
</evidence>
<accession>A0A6A6K6Y6</accession>
<evidence type="ECO:0000256" key="1">
    <source>
        <dbReference type="ARBA" id="ARBA00004173"/>
    </source>
</evidence>
<dbReference type="GO" id="GO:0005762">
    <property type="term" value="C:mitochondrial large ribosomal subunit"/>
    <property type="evidence" value="ECO:0007669"/>
    <property type="project" value="TreeGrafter"/>
</dbReference>
<gene>
    <name evidence="7" type="ORF">GH714_021998</name>
</gene>
<keyword evidence="4" id="KW-0496">Mitochondrion</keyword>
<evidence type="ECO:0000313" key="8">
    <source>
        <dbReference type="Proteomes" id="UP000467840"/>
    </source>
</evidence>
<sequence>MQVVDSTMFMTRFIGRTLFAAVKSETSAAAAATGYARNPLEAFFEADRTQDEDKRVVYGYILDLRLQGIILSFIGLNTDWFHLVPPGRSWKASELRLKSWDDLHKLCSLCHIAIASPKEGFGPGFVLLI</sequence>
<keyword evidence="3" id="KW-0689">Ribosomal protein</keyword>
<evidence type="ECO:0000256" key="2">
    <source>
        <dbReference type="ARBA" id="ARBA00009254"/>
    </source>
</evidence>
<evidence type="ECO:0000256" key="6">
    <source>
        <dbReference type="ARBA" id="ARBA00035289"/>
    </source>
</evidence>
<dbReference type="InterPro" id="IPR038340">
    <property type="entry name" value="MRP-L47_sf"/>
</dbReference>
<dbReference type="Gene3D" id="6.10.330.20">
    <property type="match status" value="1"/>
</dbReference>
<name>A0A6A6K6Y6_HEVBR</name>
<dbReference type="InterPro" id="IPR010729">
    <property type="entry name" value="Ribosomal_uL29_mit"/>
</dbReference>
<dbReference type="GO" id="GO:0032543">
    <property type="term" value="P:mitochondrial translation"/>
    <property type="evidence" value="ECO:0007669"/>
    <property type="project" value="TreeGrafter"/>
</dbReference>
<comment type="caution">
    <text evidence="7">The sequence shown here is derived from an EMBL/GenBank/DDBJ whole genome shotgun (WGS) entry which is preliminary data.</text>
</comment>
<comment type="subcellular location">
    <subcellularLocation>
        <location evidence="1">Mitochondrion</location>
    </subcellularLocation>
</comment>
<evidence type="ECO:0000256" key="5">
    <source>
        <dbReference type="ARBA" id="ARBA00023274"/>
    </source>
</evidence>